<dbReference type="Pfam" id="PF07287">
    <property type="entry name" value="AtuA"/>
    <property type="match status" value="1"/>
</dbReference>
<comment type="caution">
    <text evidence="2">The sequence shown here is derived from an EMBL/GenBank/DDBJ whole genome shotgun (WGS) entry which is preliminary data.</text>
</comment>
<evidence type="ECO:0000313" key="2">
    <source>
        <dbReference type="EMBL" id="KAF9732553.1"/>
    </source>
</evidence>
<sequence length="143" mass="16112">MEGNNFVSLMTGESLEDWEYIPLFAQCYLGGARIAQALNNSADIVACGRSIAGMWSHGWDREKDFDQIVGSPIRGYLIKCAVYVCGSYFFDFKRQMEGCYDLCFSIASLCADGSYIIEKELNTSGNLRDIRTTVLRLRRNCQS</sequence>
<dbReference type="Proteomes" id="UP000756921">
    <property type="component" value="Unassembled WGS sequence"/>
</dbReference>
<keyword evidence="3" id="KW-1185">Reference proteome</keyword>
<accession>A0A9P6GCE6</accession>
<dbReference type="PANTHER" id="PTHR47585">
    <property type="match status" value="1"/>
</dbReference>
<gene>
    <name evidence="2" type="ORF">PMIN01_09411</name>
</gene>
<reference evidence="2" key="1">
    <citation type="journal article" date="2020" name="Mol. Plant Microbe Interact.">
        <title>Genome Sequence of the Biocontrol Agent Coniothyrium minitans strain Conio (IMI 134523).</title>
        <authorList>
            <person name="Patel D."/>
            <person name="Shittu T.A."/>
            <person name="Baroncelli R."/>
            <person name="Muthumeenakshi S."/>
            <person name="Osborne T.H."/>
            <person name="Janganan T.K."/>
            <person name="Sreenivasaprasad S."/>
        </authorList>
    </citation>
    <scope>NUCLEOTIDE SEQUENCE</scope>
    <source>
        <strain evidence="2">Conio</strain>
    </source>
</reference>
<dbReference type="InterPro" id="IPR010839">
    <property type="entry name" value="AtuA_N"/>
</dbReference>
<dbReference type="EMBL" id="WJXW01000010">
    <property type="protein sequence ID" value="KAF9732553.1"/>
    <property type="molecule type" value="Genomic_DNA"/>
</dbReference>
<protein>
    <submittedName>
        <fullName evidence="2">Duf1446 domain protein</fullName>
    </submittedName>
</protein>
<dbReference type="PANTHER" id="PTHR47585:SF2">
    <property type="entry name" value="DUF1446 DOMAIN PROTEIN (AFU_ORTHOLOGUE AFUA_6G11420)"/>
    <property type="match status" value="1"/>
</dbReference>
<feature type="domain" description="Acyclic terpene utilisation N-terminal" evidence="1">
    <location>
        <begin position="7"/>
        <end position="127"/>
    </location>
</feature>
<dbReference type="AlphaFoldDB" id="A0A9P6GCE6"/>
<organism evidence="2 3">
    <name type="scientific">Paraphaeosphaeria minitans</name>
    <dbReference type="NCBI Taxonomy" id="565426"/>
    <lineage>
        <taxon>Eukaryota</taxon>
        <taxon>Fungi</taxon>
        <taxon>Dikarya</taxon>
        <taxon>Ascomycota</taxon>
        <taxon>Pezizomycotina</taxon>
        <taxon>Dothideomycetes</taxon>
        <taxon>Pleosporomycetidae</taxon>
        <taxon>Pleosporales</taxon>
        <taxon>Massarineae</taxon>
        <taxon>Didymosphaeriaceae</taxon>
        <taxon>Paraphaeosphaeria</taxon>
    </lineage>
</organism>
<evidence type="ECO:0000259" key="1">
    <source>
        <dbReference type="Pfam" id="PF07287"/>
    </source>
</evidence>
<name>A0A9P6GCE6_9PLEO</name>
<proteinExistence type="predicted"/>
<evidence type="ECO:0000313" key="3">
    <source>
        <dbReference type="Proteomes" id="UP000756921"/>
    </source>
</evidence>